<protein>
    <submittedName>
        <fullName evidence="1">Uncharacterized protein</fullName>
    </submittedName>
</protein>
<keyword evidence="2" id="KW-1185">Reference proteome</keyword>
<accession>A0A8J4TAN7</accession>
<proteinExistence type="predicted"/>
<dbReference type="OrthoDB" id="444601at2759"/>
<name>A0A8J4TAN7_9TREM</name>
<organism evidence="1 2">
    <name type="scientific">Paragonimus heterotremus</name>
    <dbReference type="NCBI Taxonomy" id="100268"/>
    <lineage>
        <taxon>Eukaryota</taxon>
        <taxon>Metazoa</taxon>
        <taxon>Spiralia</taxon>
        <taxon>Lophotrochozoa</taxon>
        <taxon>Platyhelminthes</taxon>
        <taxon>Trematoda</taxon>
        <taxon>Digenea</taxon>
        <taxon>Plagiorchiida</taxon>
        <taxon>Troglotremata</taxon>
        <taxon>Troglotrematidae</taxon>
        <taxon>Paragonimus</taxon>
    </lineage>
</organism>
<dbReference type="EMBL" id="LUCH01006240">
    <property type="protein sequence ID" value="KAF5397454.1"/>
    <property type="molecule type" value="Genomic_DNA"/>
</dbReference>
<dbReference type="AlphaFoldDB" id="A0A8J4TAN7"/>
<evidence type="ECO:0000313" key="1">
    <source>
        <dbReference type="EMBL" id="KAF5397454.1"/>
    </source>
</evidence>
<dbReference type="Proteomes" id="UP000748531">
    <property type="component" value="Unassembled WGS sequence"/>
</dbReference>
<comment type="caution">
    <text evidence="1">The sequence shown here is derived from an EMBL/GenBank/DDBJ whole genome shotgun (WGS) entry which is preliminary data.</text>
</comment>
<reference evidence="1" key="1">
    <citation type="submission" date="2019-05" db="EMBL/GenBank/DDBJ databases">
        <title>Annotation for the trematode Paragonimus heterotremus.</title>
        <authorList>
            <person name="Choi Y.-J."/>
        </authorList>
    </citation>
    <scope>NUCLEOTIDE SEQUENCE</scope>
    <source>
        <strain evidence="1">LC</strain>
    </source>
</reference>
<sequence>MTLVVARVESKLTGFSCESVLQSDESMSTPGHAFEVTKRPKLSPHLEEISVQPDGVFCLNDRLVTPPVLHKTALDDLHMGCMEVEKMKSMAGEMWLWHEMNAELRTTAEKRGGRL</sequence>
<gene>
    <name evidence="1" type="ORF">PHET_08962</name>
</gene>
<evidence type="ECO:0000313" key="2">
    <source>
        <dbReference type="Proteomes" id="UP000748531"/>
    </source>
</evidence>